<keyword evidence="8" id="KW-1185">Reference proteome</keyword>
<dbReference type="SUPFAM" id="SSF50685">
    <property type="entry name" value="Barwin-like endoglucanases"/>
    <property type="match status" value="1"/>
</dbReference>
<reference evidence="7 8" key="1">
    <citation type="submission" date="2020-08" db="EMBL/GenBank/DDBJ databases">
        <title>Genomic Encyclopedia of Type Strains, Phase IV (KMG-IV): sequencing the most valuable type-strain genomes for metagenomic binning, comparative biology and taxonomic classification.</title>
        <authorList>
            <person name="Goeker M."/>
        </authorList>
    </citation>
    <scope>NUCLEOTIDE SEQUENCE [LARGE SCALE GENOMIC DNA]</scope>
    <source>
        <strain evidence="7 8">DSM 103462</strain>
    </source>
</reference>
<feature type="chain" id="PRO_5031642564" description="Probable endolytic peptidoglycan transglycosylase RlpA" evidence="4">
    <location>
        <begin position="21"/>
        <end position="221"/>
    </location>
</feature>
<dbReference type="PANTHER" id="PTHR34183:SF8">
    <property type="entry name" value="ENDOLYTIC PEPTIDOGLYCAN TRANSGLYCOSYLASE RLPA-RELATED"/>
    <property type="match status" value="1"/>
</dbReference>
<dbReference type="InterPro" id="IPR034718">
    <property type="entry name" value="RlpA"/>
</dbReference>
<dbReference type="SUPFAM" id="SSF110997">
    <property type="entry name" value="Sporulation related repeat"/>
    <property type="match status" value="1"/>
</dbReference>
<dbReference type="AlphaFoldDB" id="A0A7W8G9J1"/>
<dbReference type="Proteomes" id="UP000518887">
    <property type="component" value="Unassembled WGS sequence"/>
</dbReference>
<evidence type="ECO:0000256" key="3">
    <source>
        <dbReference type="ARBA" id="ARBA00023316"/>
    </source>
</evidence>
<keyword evidence="3 4" id="KW-0961">Cell wall biogenesis/degradation</keyword>
<dbReference type="Pfam" id="PF05036">
    <property type="entry name" value="SPOR"/>
    <property type="match status" value="1"/>
</dbReference>
<evidence type="ECO:0000256" key="2">
    <source>
        <dbReference type="ARBA" id="ARBA00023239"/>
    </source>
</evidence>
<comment type="similarity">
    <text evidence="4 5">Belongs to the RlpA family.</text>
</comment>
<dbReference type="GO" id="GO:0042834">
    <property type="term" value="F:peptidoglycan binding"/>
    <property type="evidence" value="ECO:0007669"/>
    <property type="project" value="InterPro"/>
</dbReference>
<dbReference type="Pfam" id="PF03330">
    <property type="entry name" value="DPBB_1"/>
    <property type="match status" value="1"/>
</dbReference>
<evidence type="ECO:0000259" key="6">
    <source>
        <dbReference type="PROSITE" id="PS51724"/>
    </source>
</evidence>
<dbReference type="EMBL" id="JACHFQ010000005">
    <property type="protein sequence ID" value="MBB5226206.1"/>
    <property type="molecule type" value="Genomic_DNA"/>
</dbReference>
<dbReference type="HAMAP" id="MF_02071">
    <property type="entry name" value="RlpA"/>
    <property type="match status" value="1"/>
</dbReference>
<dbReference type="InterPro" id="IPR012997">
    <property type="entry name" value="RplA"/>
</dbReference>
<sequence precursor="true">MKTETFFVLFLFALSSFSFASVYKSNVQASYYAEKYHGRKTANGETFNMYAMTCAHKTLPFGTVLRVTNLKNNKSVDVRVNDRGPFVKGREIDVSKAAAQKLGMIKTGTASVRIEILDKSAGASNLAKEQPKKSLEKVSYKTSSNGPADFWDVQVASFSSRENANRLAQNLLREGFENVYFQKTSSAIRVVIKKVPDSKLQSVESHLRNIGQRDYIVKRNS</sequence>
<dbReference type="NCBIfam" id="TIGR00413">
    <property type="entry name" value="rlpA"/>
    <property type="match status" value="1"/>
</dbReference>
<organism evidence="7 8">
    <name type="scientific">Treponema ruminis</name>
    <dbReference type="NCBI Taxonomy" id="744515"/>
    <lineage>
        <taxon>Bacteria</taxon>
        <taxon>Pseudomonadati</taxon>
        <taxon>Spirochaetota</taxon>
        <taxon>Spirochaetia</taxon>
        <taxon>Spirochaetales</taxon>
        <taxon>Treponemataceae</taxon>
        <taxon>Treponema</taxon>
    </lineage>
</organism>
<dbReference type="RefSeq" id="WP_184659262.1">
    <property type="nucleotide sequence ID" value="NZ_CP031518.1"/>
</dbReference>
<name>A0A7W8G9J1_9SPIR</name>
<dbReference type="InterPro" id="IPR036908">
    <property type="entry name" value="RlpA-like_sf"/>
</dbReference>
<dbReference type="GO" id="GO:0000270">
    <property type="term" value="P:peptidoglycan metabolic process"/>
    <property type="evidence" value="ECO:0007669"/>
    <property type="project" value="UniProtKB-UniRule"/>
</dbReference>
<evidence type="ECO:0000256" key="1">
    <source>
        <dbReference type="ARBA" id="ARBA00022729"/>
    </source>
</evidence>
<keyword evidence="1 4" id="KW-0732">Signal</keyword>
<dbReference type="InterPro" id="IPR007730">
    <property type="entry name" value="SPOR-like_dom"/>
</dbReference>
<comment type="caution">
    <text evidence="7">The sequence shown here is derived from an EMBL/GenBank/DDBJ whole genome shotgun (WGS) entry which is preliminary data.</text>
</comment>
<dbReference type="GO" id="GO:0008932">
    <property type="term" value="F:lytic endotransglycosylase activity"/>
    <property type="evidence" value="ECO:0007669"/>
    <property type="project" value="UniProtKB-UniRule"/>
</dbReference>
<evidence type="ECO:0000256" key="4">
    <source>
        <dbReference type="HAMAP-Rule" id="MF_02071"/>
    </source>
</evidence>
<proteinExistence type="inferred from homology"/>
<evidence type="ECO:0000313" key="8">
    <source>
        <dbReference type="Proteomes" id="UP000518887"/>
    </source>
</evidence>
<protein>
    <recommendedName>
        <fullName evidence="4">Probable endolytic peptidoglycan transglycosylase RlpA</fullName>
        <ecNumber evidence="4">4.2.2.-</ecNumber>
    </recommendedName>
</protein>
<dbReference type="GO" id="GO:0071555">
    <property type="term" value="P:cell wall organization"/>
    <property type="evidence" value="ECO:0007669"/>
    <property type="project" value="UniProtKB-KW"/>
</dbReference>
<dbReference type="Gene3D" id="3.30.70.1070">
    <property type="entry name" value="Sporulation related repeat"/>
    <property type="match status" value="1"/>
</dbReference>
<dbReference type="PANTHER" id="PTHR34183">
    <property type="entry name" value="ENDOLYTIC PEPTIDOGLYCAN TRANSGLYCOSYLASE RLPA"/>
    <property type="match status" value="1"/>
</dbReference>
<accession>A0A7W8G9J1</accession>
<dbReference type="CDD" id="cd22268">
    <property type="entry name" value="DPBB_RlpA-like"/>
    <property type="match status" value="1"/>
</dbReference>
<evidence type="ECO:0000256" key="5">
    <source>
        <dbReference type="RuleBase" id="RU003495"/>
    </source>
</evidence>
<dbReference type="EC" id="4.2.2.-" evidence="4"/>
<comment type="function">
    <text evidence="4">Lytic transglycosylase with a strong preference for naked glycan strands that lack stem peptides.</text>
</comment>
<gene>
    <name evidence="4" type="primary">rlpA</name>
    <name evidence="7" type="ORF">HNP76_001579</name>
</gene>
<feature type="signal peptide" evidence="4">
    <location>
        <begin position="1"/>
        <end position="20"/>
    </location>
</feature>
<feature type="domain" description="SPOR" evidence="6">
    <location>
        <begin position="145"/>
        <end position="221"/>
    </location>
</feature>
<keyword evidence="7" id="KW-0449">Lipoprotein</keyword>
<keyword evidence="2 4" id="KW-0456">Lyase</keyword>
<dbReference type="PROSITE" id="PS51724">
    <property type="entry name" value="SPOR"/>
    <property type="match status" value="1"/>
</dbReference>
<dbReference type="InterPro" id="IPR009009">
    <property type="entry name" value="RlpA-like_DPBB"/>
</dbReference>
<dbReference type="InterPro" id="IPR036680">
    <property type="entry name" value="SPOR-like_sf"/>
</dbReference>
<dbReference type="Gene3D" id="2.40.40.10">
    <property type="entry name" value="RlpA-like domain"/>
    <property type="match status" value="1"/>
</dbReference>
<evidence type="ECO:0000313" key="7">
    <source>
        <dbReference type="EMBL" id="MBB5226206.1"/>
    </source>
</evidence>